<dbReference type="Gene3D" id="2.40.50.100">
    <property type="match status" value="1"/>
</dbReference>
<feature type="coiled-coil region" evidence="3">
    <location>
        <begin position="111"/>
        <end position="169"/>
    </location>
</feature>
<feature type="domain" description="CusB-like beta-barrel" evidence="4">
    <location>
        <begin position="219"/>
        <end position="292"/>
    </location>
</feature>
<dbReference type="InterPro" id="IPR058647">
    <property type="entry name" value="BSH_CzcB-like"/>
</dbReference>
<keyword evidence="2" id="KW-0813">Transport</keyword>
<comment type="similarity">
    <text evidence="1">Belongs to the membrane fusion protein (MFP) (TC 8.A.1) family.</text>
</comment>
<dbReference type="InterPro" id="IPR051909">
    <property type="entry name" value="MFP_Cation_Efflux"/>
</dbReference>
<sequence length="370" mass="41529">MKSIKTFSKHTIGYAVLAALTLSACKQQEVAPQAQDSYCIPEEIGKGLNFAKVTQRPIQRTMSLNGTVEYNQDKTVPFYSLVEGIVVSAKFSLGDFVKKGQLLAEIRSTDLNEFKTELRATEAELKVAKRELESVSSMYQDGISSQKELLEAEEDVQVLESKLRSAKSNLSMFNGQNKEGIYQIIAPQDGYIVTKSIVTGMTITDTDEPLFTIANLNDVWILANVYATSMRYVNLNAEVQVSTLAYPDEKFKGHISNISQVFDAEERVLKARIVLNNHEMKLRPGMSAEIHLLIDDNQGEALAVPNNAIIFDNNQNYVVVYQDKCHQEIRQITPLTKNQEYTYIQGGVQEGETVITTNELLIYEQLNNHL</sequence>
<evidence type="ECO:0000313" key="6">
    <source>
        <dbReference type="EMBL" id="QQT98896.1"/>
    </source>
</evidence>
<evidence type="ECO:0000259" key="4">
    <source>
        <dbReference type="Pfam" id="PF25954"/>
    </source>
</evidence>
<protein>
    <submittedName>
        <fullName evidence="6">Efflux RND transporter periplasmic adaptor subunit</fullName>
    </submittedName>
</protein>
<dbReference type="InterPro" id="IPR058792">
    <property type="entry name" value="Beta-barrel_RND_2"/>
</dbReference>
<dbReference type="GeneID" id="93528344"/>
<evidence type="ECO:0000259" key="5">
    <source>
        <dbReference type="Pfam" id="PF25973"/>
    </source>
</evidence>
<dbReference type="SUPFAM" id="SSF111369">
    <property type="entry name" value="HlyD-like secretion proteins"/>
    <property type="match status" value="1"/>
</dbReference>
<dbReference type="EMBL" id="CP068108">
    <property type="protein sequence ID" value="QQT98896.1"/>
    <property type="molecule type" value="Genomic_DNA"/>
</dbReference>
<dbReference type="GO" id="GO:0060003">
    <property type="term" value="P:copper ion export"/>
    <property type="evidence" value="ECO:0007669"/>
    <property type="project" value="TreeGrafter"/>
</dbReference>
<dbReference type="GO" id="GO:0015562">
    <property type="term" value="F:efflux transmembrane transporter activity"/>
    <property type="evidence" value="ECO:0007669"/>
    <property type="project" value="InterPro"/>
</dbReference>
<dbReference type="Pfam" id="PF25954">
    <property type="entry name" value="Beta-barrel_RND_2"/>
    <property type="match status" value="1"/>
</dbReference>
<dbReference type="Pfam" id="PF25973">
    <property type="entry name" value="BSH_CzcB"/>
    <property type="match status" value="1"/>
</dbReference>
<reference evidence="6 7" key="1">
    <citation type="submission" date="2021-01" db="EMBL/GenBank/DDBJ databases">
        <title>FDA dAtabase for Regulatory Grade micrObial Sequences (FDA-ARGOS): Supporting development and validation of Infectious Disease Dx tests.</title>
        <authorList>
            <person name="Sproer C."/>
            <person name="Gronow S."/>
            <person name="Severitt S."/>
            <person name="Schroder I."/>
            <person name="Tallon L."/>
            <person name="Sadzewicz L."/>
            <person name="Zhao X."/>
            <person name="Boylan J."/>
            <person name="Ott S."/>
            <person name="Bowen H."/>
            <person name="Vavikolanu K."/>
            <person name="Mehta A."/>
            <person name="Aluvathingal J."/>
            <person name="Nadendla S."/>
            <person name="Lowell S."/>
            <person name="Myers T."/>
            <person name="Yan Y."/>
            <person name="Sichtig H."/>
        </authorList>
    </citation>
    <scope>NUCLEOTIDE SEQUENCE [LARGE SCALE GENOMIC DNA]</scope>
    <source>
        <strain evidence="6 7">FDAARGOS_1131</strain>
    </source>
</reference>
<dbReference type="Gene3D" id="2.40.420.20">
    <property type="match status" value="1"/>
</dbReference>
<dbReference type="GO" id="GO:0016020">
    <property type="term" value="C:membrane"/>
    <property type="evidence" value="ECO:0007669"/>
    <property type="project" value="InterPro"/>
</dbReference>
<dbReference type="RefSeq" id="WP_002986195.1">
    <property type="nucleotide sequence ID" value="NZ_CP068108.1"/>
</dbReference>
<dbReference type="Proteomes" id="UP000596202">
    <property type="component" value="Chromosome"/>
</dbReference>
<dbReference type="NCBIfam" id="TIGR01730">
    <property type="entry name" value="RND_mfp"/>
    <property type="match status" value="1"/>
</dbReference>
<gene>
    <name evidence="6" type="ORF">I6I88_11790</name>
</gene>
<feature type="domain" description="CzcB-like barrel-sandwich hybrid" evidence="5">
    <location>
        <begin position="81"/>
        <end position="215"/>
    </location>
</feature>
<dbReference type="OrthoDB" id="9806939at2"/>
<dbReference type="GO" id="GO:0030313">
    <property type="term" value="C:cell envelope"/>
    <property type="evidence" value="ECO:0007669"/>
    <property type="project" value="TreeGrafter"/>
</dbReference>
<dbReference type="FunFam" id="2.40.30.170:FF:000010">
    <property type="entry name" value="Efflux RND transporter periplasmic adaptor subunit"/>
    <property type="match status" value="1"/>
</dbReference>
<dbReference type="PANTHER" id="PTHR30097">
    <property type="entry name" value="CATION EFFLUX SYSTEM PROTEIN CUSB"/>
    <property type="match status" value="1"/>
</dbReference>
<dbReference type="InterPro" id="IPR006143">
    <property type="entry name" value="RND_pump_MFP"/>
</dbReference>
<keyword evidence="3" id="KW-0175">Coiled coil</keyword>
<evidence type="ECO:0000256" key="1">
    <source>
        <dbReference type="ARBA" id="ARBA00009477"/>
    </source>
</evidence>
<evidence type="ECO:0000313" key="7">
    <source>
        <dbReference type="Proteomes" id="UP000596202"/>
    </source>
</evidence>
<dbReference type="PANTHER" id="PTHR30097:SF4">
    <property type="entry name" value="SLR6042 PROTEIN"/>
    <property type="match status" value="1"/>
</dbReference>
<accession>A0A9Q6Z4V5</accession>
<dbReference type="GO" id="GO:0015679">
    <property type="term" value="P:plasma membrane copper ion transport"/>
    <property type="evidence" value="ECO:0007669"/>
    <property type="project" value="TreeGrafter"/>
</dbReference>
<dbReference type="Gene3D" id="2.40.30.170">
    <property type="match status" value="1"/>
</dbReference>
<organism evidence="6 7">
    <name type="scientific">Myroides odoratus</name>
    <name type="common">Flavobacterium odoratum</name>
    <dbReference type="NCBI Taxonomy" id="256"/>
    <lineage>
        <taxon>Bacteria</taxon>
        <taxon>Pseudomonadati</taxon>
        <taxon>Bacteroidota</taxon>
        <taxon>Flavobacteriia</taxon>
        <taxon>Flavobacteriales</taxon>
        <taxon>Flavobacteriaceae</taxon>
        <taxon>Myroides</taxon>
    </lineage>
</organism>
<evidence type="ECO:0000256" key="2">
    <source>
        <dbReference type="ARBA" id="ARBA00022448"/>
    </source>
</evidence>
<evidence type="ECO:0000256" key="3">
    <source>
        <dbReference type="SAM" id="Coils"/>
    </source>
</evidence>
<proteinExistence type="inferred from homology"/>
<dbReference type="AlphaFoldDB" id="A0A9Q6Z4V5"/>
<dbReference type="PROSITE" id="PS51257">
    <property type="entry name" value="PROKAR_LIPOPROTEIN"/>
    <property type="match status" value="1"/>
</dbReference>
<name>A0A9Q6Z4V5_MYROD</name>